<reference evidence="3 4" key="1">
    <citation type="journal article" date="2014" name="Environ. Microbiol.">
        <title>Comparative genomics of the marine bacterial genus Glaciecola reveals the high degree of genomic diversity and genomic characteristic for cold adaptation.</title>
        <authorList>
            <person name="Qin Q.L."/>
            <person name="Xie B.B."/>
            <person name="Yu Y."/>
            <person name="Shu Y.L."/>
            <person name="Rong J.C."/>
            <person name="Zhang Y.J."/>
            <person name="Zhao D.L."/>
            <person name="Chen X.L."/>
            <person name="Zhang X.Y."/>
            <person name="Chen B."/>
            <person name="Zhou B.C."/>
            <person name="Zhang Y.Z."/>
        </authorList>
    </citation>
    <scope>NUCLEOTIDE SEQUENCE [LARGE SCALE GENOMIC DNA]</scope>
    <source>
        <strain evidence="3 4">NO2</strain>
    </source>
</reference>
<dbReference type="SUPFAM" id="SSF53098">
    <property type="entry name" value="Ribonuclease H-like"/>
    <property type="match status" value="1"/>
</dbReference>
<organism evidence="3 4">
    <name type="scientific">Paraglaciecola agarilytica NO2</name>
    <dbReference type="NCBI Taxonomy" id="1125747"/>
    <lineage>
        <taxon>Bacteria</taxon>
        <taxon>Pseudomonadati</taxon>
        <taxon>Pseudomonadota</taxon>
        <taxon>Gammaproteobacteria</taxon>
        <taxon>Alteromonadales</taxon>
        <taxon>Alteromonadaceae</taxon>
        <taxon>Paraglaciecola</taxon>
    </lineage>
</organism>
<proteinExistence type="predicted"/>
<evidence type="ECO:0000313" key="4">
    <source>
        <dbReference type="Proteomes" id="UP000008372"/>
    </source>
</evidence>
<dbReference type="InterPro" id="IPR025246">
    <property type="entry name" value="IS30-like_HTH"/>
</dbReference>
<evidence type="ECO:0000259" key="2">
    <source>
        <dbReference type="PROSITE" id="PS50994"/>
    </source>
</evidence>
<keyword evidence="1" id="KW-0233">DNA recombination</keyword>
<comment type="caution">
    <text evidence="3">The sequence shown here is derived from an EMBL/GenBank/DDBJ whole genome shotgun (WGS) entry which is preliminary data.</text>
</comment>
<evidence type="ECO:0000313" key="3">
    <source>
        <dbReference type="EMBL" id="GAC06232.1"/>
    </source>
</evidence>
<name>A0ABQ0IA28_9ALTE</name>
<dbReference type="Gene3D" id="3.30.420.10">
    <property type="entry name" value="Ribonuclease H-like superfamily/Ribonuclease H"/>
    <property type="match status" value="1"/>
</dbReference>
<gene>
    <name evidence="3" type="ORF">GAGA_3398</name>
</gene>
<dbReference type="PROSITE" id="PS50994">
    <property type="entry name" value="INTEGRASE"/>
    <property type="match status" value="1"/>
</dbReference>
<dbReference type="Gene3D" id="1.10.1270.10">
    <property type="entry name" value="TrpR-like"/>
    <property type="match status" value="1"/>
</dbReference>
<dbReference type="InterPro" id="IPR036397">
    <property type="entry name" value="RNaseH_sf"/>
</dbReference>
<dbReference type="Proteomes" id="UP000008372">
    <property type="component" value="Unassembled WGS sequence"/>
</dbReference>
<dbReference type="NCBIfam" id="NF033563">
    <property type="entry name" value="transpos_IS30"/>
    <property type="match status" value="1"/>
</dbReference>
<dbReference type="InterPro" id="IPR001584">
    <property type="entry name" value="Integrase_cat-core"/>
</dbReference>
<dbReference type="PANTHER" id="PTHR10948:SF23">
    <property type="entry name" value="TRANSPOSASE INSI FOR INSERTION SEQUENCE ELEMENT IS30A-RELATED"/>
    <property type="match status" value="1"/>
</dbReference>
<dbReference type="EMBL" id="BAEK01000055">
    <property type="protein sequence ID" value="GAC06232.1"/>
    <property type="molecule type" value="Genomic_DNA"/>
</dbReference>
<dbReference type="Pfam" id="PF13936">
    <property type="entry name" value="HTH_38"/>
    <property type="match status" value="1"/>
</dbReference>
<protein>
    <submittedName>
        <fullName evidence="3">Transposase, IS30 family</fullName>
    </submittedName>
</protein>
<dbReference type="InterPro" id="IPR051917">
    <property type="entry name" value="Transposase-Integrase"/>
</dbReference>
<evidence type="ECO:0000256" key="1">
    <source>
        <dbReference type="ARBA" id="ARBA00023172"/>
    </source>
</evidence>
<feature type="domain" description="Integrase catalytic" evidence="2">
    <location>
        <begin position="174"/>
        <end position="335"/>
    </location>
</feature>
<dbReference type="InterPro" id="IPR038116">
    <property type="entry name" value="TrpR-like_sf"/>
</dbReference>
<sequence length="338" mass="38720">MGIDEQLPVGGILKSPNKKSITMSYKQLIEGQRYQIEAYLREGFSYREIGKRLCVSHSTISREVRRNRLRDSHYLPELAQSKTRRRRCQAAKYQVPALTIGFVEYGLSQKWSPEQIAGVGKIVGYPVSHEWIYGYVQRDKSVGGKLYKQLRQGRRKYRKGSRAKRVIIPNRVGIECRPAIVDEKERFGDWEVDTVLGKHGTGAIVSLVERKSKLYLIRKVPAKSAADVGRAMVGMLWRYRSHVHTITADNGGEFCGHEQVAEKLKTDIYFANPYSSWERGLNENFNGLLRQYIKKGTDLRTVTNEQVADAQRALNLRPRKCLGYRQPLVVFNELRSAA</sequence>
<dbReference type="PANTHER" id="PTHR10948">
    <property type="entry name" value="TRANSPOSASE"/>
    <property type="match status" value="1"/>
</dbReference>
<accession>A0ABQ0IA28</accession>
<dbReference type="InterPro" id="IPR053392">
    <property type="entry name" value="Transposase_IS30-like"/>
</dbReference>
<dbReference type="InterPro" id="IPR012337">
    <property type="entry name" value="RNaseH-like_sf"/>
</dbReference>
<keyword evidence="4" id="KW-1185">Reference proteome</keyword>